<dbReference type="PROSITE" id="PS51257">
    <property type="entry name" value="PROKAR_LIPOPROTEIN"/>
    <property type="match status" value="1"/>
</dbReference>
<accession>A0ABP7MGB1</accession>
<sequence>MRKAKWVAAAAGVVMLVAGCGGEGADKSEAGKGGSSSAAPSASGGSGGSGSDGGKLDAAAVSKEIETAATAAGFSEDPSGDPVTPELKECMVSWAADSEKAADPKKSFADTVAGLTKGGWAEGQTFSQAGSEMKTLTKSNWTLKASGHLSGPLKVVLFVGTDTGPECAALFAADLEKNKKS</sequence>
<evidence type="ECO:0008006" key="4">
    <source>
        <dbReference type="Google" id="ProtNLM"/>
    </source>
</evidence>
<comment type="caution">
    <text evidence="2">The sequence shown here is derived from an EMBL/GenBank/DDBJ whole genome shotgun (WGS) entry which is preliminary data.</text>
</comment>
<keyword evidence="3" id="KW-1185">Reference proteome</keyword>
<dbReference type="EMBL" id="BAABAJ010000009">
    <property type="protein sequence ID" value="GAA3922491.1"/>
    <property type="molecule type" value="Genomic_DNA"/>
</dbReference>
<gene>
    <name evidence="2" type="ORF">GCM10022244_35040</name>
</gene>
<feature type="region of interest" description="Disordered" evidence="1">
    <location>
        <begin position="24"/>
        <end position="62"/>
    </location>
</feature>
<evidence type="ECO:0000313" key="2">
    <source>
        <dbReference type="EMBL" id="GAA3922491.1"/>
    </source>
</evidence>
<evidence type="ECO:0000313" key="3">
    <source>
        <dbReference type="Proteomes" id="UP001501000"/>
    </source>
</evidence>
<protein>
    <recommendedName>
        <fullName evidence="4">Lipoprotein</fullName>
    </recommendedName>
</protein>
<reference evidence="3" key="1">
    <citation type="journal article" date="2019" name="Int. J. Syst. Evol. Microbiol.">
        <title>The Global Catalogue of Microorganisms (GCM) 10K type strain sequencing project: providing services to taxonomists for standard genome sequencing and annotation.</title>
        <authorList>
            <consortium name="The Broad Institute Genomics Platform"/>
            <consortium name="The Broad Institute Genome Sequencing Center for Infectious Disease"/>
            <person name="Wu L."/>
            <person name="Ma J."/>
        </authorList>
    </citation>
    <scope>NUCLEOTIDE SEQUENCE [LARGE SCALE GENOMIC DNA]</scope>
    <source>
        <strain evidence="3">JCM 16956</strain>
    </source>
</reference>
<dbReference type="Proteomes" id="UP001501000">
    <property type="component" value="Unassembled WGS sequence"/>
</dbReference>
<dbReference type="RefSeq" id="WP_345283698.1">
    <property type="nucleotide sequence ID" value="NZ_BAABAJ010000009.1"/>
</dbReference>
<organism evidence="2 3">
    <name type="scientific">Streptomyces gulbargensis</name>
    <dbReference type="NCBI Taxonomy" id="364901"/>
    <lineage>
        <taxon>Bacteria</taxon>
        <taxon>Bacillati</taxon>
        <taxon>Actinomycetota</taxon>
        <taxon>Actinomycetes</taxon>
        <taxon>Kitasatosporales</taxon>
        <taxon>Streptomycetaceae</taxon>
        <taxon>Streptomyces</taxon>
    </lineage>
</organism>
<name>A0ABP7MGB1_9ACTN</name>
<proteinExistence type="predicted"/>
<evidence type="ECO:0000256" key="1">
    <source>
        <dbReference type="SAM" id="MobiDB-lite"/>
    </source>
</evidence>
<feature type="compositionally biased region" description="Gly residues" evidence="1">
    <location>
        <begin position="44"/>
        <end position="53"/>
    </location>
</feature>